<evidence type="ECO:0000256" key="1">
    <source>
        <dbReference type="SAM" id="Phobius"/>
    </source>
</evidence>
<evidence type="ECO:0000313" key="5">
    <source>
        <dbReference type="Proteomes" id="UP001295740"/>
    </source>
</evidence>
<keyword evidence="5" id="KW-1185">Reference proteome</keyword>
<keyword evidence="2" id="KW-0732">Signal</keyword>
<feature type="signal peptide" evidence="2">
    <location>
        <begin position="1"/>
        <end position="23"/>
    </location>
</feature>
<dbReference type="EMBL" id="CAUWAG010000018">
    <property type="protein sequence ID" value="CAJ2511344.1"/>
    <property type="molecule type" value="Genomic_DNA"/>
</dbReference>
<accession>A0AAI8YNG8</accession>
<keyword evidence="1" id="KW-1133">Transmembrane helix</keyword>
<dbReference type="Pfam" id="PF16862">
    <property type="entry name" value="Glyco_hydro_79C"/>
    <property type="match status" value="1"/>
</dbReference>
<comment type="caution">
    <text evidence="4">The sequence shown here is derived from an EMBL/GenBank/DDBJ whole genome shotgun (WGS) entry which is preliminary data.</text>
</comment>
<protein>
    <submittedName>
        <fullName evidence="4">Uu.00g069690.m01.CDS01</fullName>
    </submittedName>
</protein>
<dbReference type="AlphaFoldDB" id="A0AAI8YNG8"/>
<dbReference type="Gene3D" id="2.60.40.1180">
    <property type="entry name" value="Golgi alpha-mannosidase II"/>
    <property type="match status" value="1"/>
</dbReference>
<feature type="domain" description="Beta-glucuronidase C-terminal" evidence="3">
    <location>
        <begin position="422"/>
        <end position="529"/>
    </location>
</feature>
<dbReference type="InterPro" id="IPR017853">
    <property type="entry name" value="GH"/>
</dbReference>
<dbReference type="SUPFAM" id="SSF51445">
    <property type="entry name" value="(Trans)glycosidases"/>
    <property type="match status" value="1"/>
</dbReference>
<keyword evidence="1" id="KW-0472">Membrane</keyword>
<dbReference type="PANTHER" id="PTHR36183:SF2">
    <property type="entry name" value="BETA-GLUCURONIDASE C-TERMINAL DOMAIN-CONTAINING PROTEIN"/>
    <property type="match status" value="1"/>
</dbReference>
<feature type="transmembrane region" description="Helical" evidence="1">
    <location>
        <begin position="615"/>
        <end position="634"/>
    </location>
</feature>
<reference evidence="4" key="1">
    <citation type="submission" date="2023-10" db="EMBL/GenBank/DDBJ databases">
        <authorList>
            <person name="Hackl T."/>
        </authorList>
    </citation>
    <scope>NUCLEOTIDE SEQUENCE</scope>
</reference>
<dbReference type="InterPro" id="IPR052974">
    <property type="entry name" value="GH79_Enzymes"/>
</dbReference>
<evidence type="ECO:0000313" key="4">
    <source>
        <dbReference type="EMBL" id="CAJ2511344.1"/>
    </source>
</evidence>
<dbReference type="InterPro" id="IPR013780">
    <property type="entry name" value="Glyco_hydro_b"/>
</dbReference>
<dbReference type="Gene3D" id="3.20.20.80">
    <property type="entry name" value="Glycosidases"/>
    <property type="match status" value="1"/>
</dbReference>
<keyword evidence="1" id="KW-0812">Transmembrane</keyword>
<evidence type="ECO:0000256" key="2">
    <source>
        <dbReference type="SAM" id="SignalP"/>
    </source>
</evidence>
<dbReference type="InterPro" id="IPR031728">
    <property type="entry name" value="GlcAase_C"/>
</dbReference>
<sequence>MAGFLGIALAICHLVAVATAAAADLITLSLSSASVPEGVADPLNPSFAGFGIEPSNLFSFMGNDQPNTLSMNLLNNLKSYTGQPPHIRLGGNTADNMIFAPDMDQWYWIWNPNPVGQGAVKSDSMLIGPRFFEAANRLPQGTPVTWGLNMAYQEPDFLTQLATMATQAITQCPNIKITSFEIGNEPDLYLQNGFRTGVWSGSVYIQQWQQRAAHLFATVLQANGLPASFFEAAATASTIGTSFQIRDLTDAGIAADSGTGAAYLSSWNQHDYYFYIGVSSYGLTLEHLMQLQTTEVQFASWLQQVQQAAQTPFPYALREMGIVGPIGMQGVTDVFGTALWTMNFLLYAASLGISSVQLHMTDNSNASAWQPIELYGRAPFVRPVYYGIVAFDQVIGPSCTAQIQQLAIPATASSAYDGFVKAYAVYQGGQLSSVVVLNGRMANQSVPEAQKPALTVQVQLPAALAGQTMYFSYLTGPGADATEGTTWNGISFEQSGTGIPTTVSSDDVTVQVAGDGSASFPVRDTQVVVGTLGRRIGAALDTDNTAACAAAAANKSPVGAIPGVVATASAAAPSSSSSSSAASSSAASSSTAAWGNADTNPQRSVAGVKFTRPQMSYAVVLVVISLAVTLLLMAL</sequence>
<dbReference type="Proteomes" id="UP001295740">
    <property type="component" value="Unassembled WGS sequence"/>
</dbReference>
<feature type="chain" id="PRO_5042594783" evidence="2">
    <location>
        <begin position="24"/>
        <end position="635"/>
    </location>
</feature>
<evidence type="ECO:0000259" key="3">
    <source>
        <dbReference type="Pfam" id="PF16862"/>
    </source>
</evidence>
<organism evidence="4 5">
    <name type="scientific">Anthostomella pinea</name>
    <dbReference type="NCBI Taxonomy" id="933095"/>
    <lineage>
        <taxon>Eukaryota</taxon>
        <taxon>Fungi</taxon>
        <taxon>Dikarya</taxon>
        <taxon>Ascomycota</taxon>
        <taxon>Pezizomycotina</taxon>
        <taxon>Sordariomycetes</taxon>
        <taxon>Xylariomycetidae</taxon>
        <taxon>Xylariales</taxon>
        <taxon>Xylariaceae</taxon>
        <taxon>Anthostomella</taxon>
    </lineage>
</organism>
<dbReference type="PANTHER" id="PTHR36183">
    <property type="entry name" value="BETA-GLUCURONIDASE"/>
    <property type="match status" value="1"/>
</dbReference>
<gene>
    <name evidence="4" type="ORF">KHLLAP_LOCUS11812</name>
</gene>
<name>A0AAI8YNG8_9PEZI</name>
<proteinExistence type="predicted"/>